<name>A0A0G1DX98_UNCKA</name>
<dbReference type="AlphaFoldDB" id="A0A0G1DX98"/>
<dbReference type="InterPro" id="IPR029058">
    <property type="entry name" value="AB_hydrolase_fold"/>
</dbReference>
<comment type="caution">
    <text evidence="1">The sequence shown here is derived from an EMBL/GenBank/DDBJ whole genome shotgun (WGS) entry which is preliminary data.</text>
</comment>
<proteinExistence type="predicted"/>
<gene>
    <name evidence="1" type="ORF">UV35_C0005G0039</name>
</gene>
<sequence>MKTLILPGFSIKNKDWAEHISKELSPDVDSEVIYWDHWKTGVATKNWIEKTADGVSEKYKNQKINILAKSIGTYVTIKLLEKESSLTNKIILNGIPLEDLSSEDCEHYSILKSIPKNKMLFIQNENDNHGSYKNVCDFLHKIDNEISVISMHRNDHEYPYPNTFSEFLIEEKQGVLTNLLKELDQIGLLVGEYAITGSGPLAVRNLREPHDLDIIVLPSVWDRYKVKYPVISERFETIQIGNVTILGEGSHFTNPNICPVETQVKEAEILDGHPYVQLSTLKLFKKALGREKDLNDIKLIEAYLQENR</sequence>
<reference evidence="1 2" key="1">
    <citation type="journal article" date="2015" name="Nature">
        <title>rRNA introns, odd ribosomes, and small enigmatic genomes across a large radiation of phyla.</title>
        <authorList>
            <person name="Brown C.T."/>
            <person name="Hug L.A."/>
            <person name="Thomas B.C."/>
            <person name="Sharon I."/>
            <person name="Castelle C.J."/>
            <person name="Singh A."/>
            <person name="Wilkins M.J."/>
            <person name="Williams K.H."/>
            <person name="Banfield J.F."/>
        </authorList>
    </citation>
    <scope>NUCLEOTIDE SEQUENCE [LARGE SCALE GENOMIC DNA]</scope>
</reference>
<dbReference type="Gene3D" id="3.40.50.1820">
    <property type="entry name" value="alpha/beta hydrolase"/>
    <property type="match status" value="1"/>
</dbReference>
<protein>
    <submittedName>
        <fullName evidence="1">Uncharacterized protein</fullName>
    </submittedName>
</protein>
<dbReference type="SUPFAM" id="SSF53474">
    <property type="entry name" value="alpha/beta-Hydrolases"/>
    <property type="match status" value="1"/>
</dbReference>
<accession>A0A0G1DX98</accession>
<organism evidence="1 2">
    <name type="scientific">candidate division WWE3 bacterium GW2011_GWB1_42_6</name>
    <dbReference type="NCBI Taxonomy" id="1619115"/>
    <lineage>
        <taxon>Bacteria</taxon>
        <taxon>Katanobacteria</taxon>
    </lineage>
</organism>
<dbReference type="Proteomes" id="UP000033848">
    <property type="component" value="Unassembled WGS sequence"/>
</dbReference>
<dbReference type="EMBL" id="LCED01000005">
    <property type="protein sequence ID" value="KKS66958.1"/>
    <property type="molecule type" value="Genomic_DNA"/>
</dbReference>
<evidence type="ECO:0000313" key="2">
    <source>
        <dbReference type="Proteomes" id="UP000033848"/>
    </source>
</evidence>
<evidence type="ECO:0000313" key="1">
    <source>
        <dbReference type="EMBL" id="KKS66958.1"/>
    </source>
</evidence>